<dbReference type="AlphaFoldDB" id="A0A975AX16"/>
<sequence length="148" mass="17247">MWYFAYDSNMDEERIRKRGVNFNERIYGFIKGWRLAFNKVASENPNEGYANIEKDDNGIVEGILYQIKEDGLKNLDRCEGVPDHYTREELEVLLGNKEKVAAYVYIANKGKVNDKLKPSKEYLSHLLKGCDLLSEIYCNKLRNIETIN</sequence>
<organism evidence="4 5">
    <name type="scientific">Aceticella autotrophica</name>
    <dbReference type="NCBI Taxonomy" id="2755338"/>
    <lineage>
        <taxon>Bacteria</taxon>
        <taxon>Bacillati</taxon>
        <taxon>Bacillota</taxon>
        <taxon>Clostridia</taxon>
        <taxon>Thermoanaerobacterales</taxon>
        <taxon>Thermoanaerobacteraceae</taxon>
        <taxon>Aceticella</taxon>
    </lineage>
</organism>
<keyword evidence="5" id="KW-1185">Reference proteome</keyword>
<gene>
    <name evidence="4" type="ORF">ACETAC_04125</name>
</gene>
<dbReference type="EMBL" id="CP060096">
    <property type="protein sequence ID" value="QSZ28052.1"/>
    <property type="molecule type" value="Genomic_DNA"/>
</dbReference>
<dbReference type="InterPro" id="IPR017939">
    <property type="entry name" value="G-Glutamylcylcotransferase"/>
</dbReference>
<dbReference type="RefSeq" id="WP_284680785.1">
    <property type="nucleotide sequence ID" value="NZ_CP060096.1"/>
</dbReference>
<dbReference type="PANTHER" id="PTHR12935:SF0">
    <property type="entry name" value="GAMMA-GLUTAMYLCYCLOTRANSFERASE"/>
    <property type="match status" value="1"/>
</dbReference>
<protein>
    <submittedName>
        <fullName evidence="4">Gamma-glutamylcyclotransferase</fullName>
    </submittedName>
</protein>
<feature type="binding site" evidence="3">
    <location>
        <position position="122"/>
    </location>
    <ligand>
        <name>substrate</name>
    </ligand>
</feature>
<dbReference type="Gene3D" id="3.10.490.10">
    <property type="entry name" value="Gamma-glutamyl cyclotransferase-like"/>
    <property type="match status" value="1"/>
</dbReference>
<dbReference type="InterPro" id="IPR036568">
    <property type="entry name" value="GGCT-like_sf"/>
</dbReference>
<evidence type="ECO:0000256" key="1">
    <source>
        <dbReference type="ARBA" id="ARBA00023239"/>
    </source>
</evidence>
<feature type="binding site" evidence="3">
    <location>
        <begin position="3"/>
        <end position="8"/>
    </location>
    <ligand>
        <name>substrate</name>
    </ligand>
</feature>
<dbReference type="SUPFAM" id="SSF110857">
    <property type="entry name" value="Gamma-glutamyl cyclotransferase-like"/>
    <property type="match status" value="1"/>
</dbReference>
<dbReference type="Proteomes" id="UP000671913">
    <property type="component" value="Chromosome"/>
</dbReference>
<evidence type="ECO:0000256" key="2">
    <source>
        <dbReference type="PIRSR" id="PIRSR617939-1"/>
    </source>
</evidence>
<dbReference type="Pfam" id="PF13772">
    <property type="entry name" value="AIG2_2"/>
    <property type="match status" value="1"/>
</dbReference>
<dbReference type="GO" id="GO:0003839">
    <property type="term" value="F:gamma-glutamylcyclotransferase activity"/>
    <property type="evidence" value="ECO:0007669"/>
    <property type="project" value="InterPro"/>
</dbReference>
<proteinExistence type="predicted"/>
<evidence type="ECO:0000313" key="4">
    <source>
        <dbReference type="EMBL" id="QSZ28052.1"/>
    </source>
</evidence>
<reference evidence="4" key="1">
    <citation type="submission" date="2020-08" db="EMBL/GenBank/DDBJ databases">
        <title>Genomic insights into the carbon and energy metabolism of the first obligate autotrophic acetogenic bacterium Aceticella autotrophica gen. nov., sp. nov.</title>
        <authorList>
            <person name="Toshchakov S.V."/>
            <person name="Elcheninov A.G."/>
            <person name="Kublanov I.V."/>
            <person name="Frolov E.N."/>
            <person name="Lebedinsky A.V."/>
        </authorList>
    </citation>
    <scope>NUCLEOTIDE SEQUENCE</scope>
    <source>
        <strain evidence="4">3443-3Ac</strain>
    </source>
</reference>
<dbReference type="InterPro" id="IPR013024">
    <property type="entry name" value="GGCT-like"/>
</dbReference>
<keyword evidence="1" id="KW-0456">Lyase</keyword>
<evidence type="ECO:0000256" key="3">
    <source>
        <dbReference type="PIRSR" id="PIRSR617939-2"/>
    </source>
</evidence>
<dbReference type="KEGG" id="aaut:ACETAC_04125"/>
<evidence type="ECO:0000313" key="5">
    <source>
        <dbReference type="Proteomes" id="UP000671913"/>
    </source>
</evidence>
<dbReference type="CDD" id="cd06661">
    <property type="entry name" value="GGCT_like"/>
    <property type="match status" value="1"/>
</dbReference>
<accession>A0A975AX16</accession>
<dbReference type="PANTHER" id="PTHR12935">
    <property type="entry name" value="GAMMA-GLUTAMYLCYCLOTRANSFERASE"/>
    <property type="match status" value="1"/>
</dbReference>
<name>A0A975AX16_9THEO</name>
<feature type="active site" description="Proton acceptor" evidence="2">
    <location>
        <position position="79"/>
    </location>
</feature>